<dbReference type="Proteomes" id="UP000192491">
    <property type="component" value="Unassembled WGS sequence"/>
</dbReference>
<reference evidence="1 2" key="1">
    <citation type="submission" date="2017-01" db="EMBL/GenBank/DDBJ databases">
        <title>Novel large sulfur bacteria in the metagenomes of groundwater-fed chemosynthetic microbial mats in the Lake Huron basin.</title>
        <authorList>
            <person name="Sharrar A.M."/>
            <person name="Flood B.E."/>
            <person name="Bailey J.V."/>
            <person name="Jones D.S."/>
            <person name="Biddanda B."/>
            <person name="Ruberg S.A."/>
            <person name="Marcus D.N."/>
            <person name="Dick G.J."/>
        </authorList>
    </citation>
    <scope>NUCLEOTIDE SEQUENCE [LARGE SCALE GENOMIC DNA]</scope>
    <source>
        <strain evidence="1">A8</strain>
    </source>
</reference>
<dbReference type="AlphaFoldDB" id="A0A1Y1Q9A0"/>
<evidence type="ECO:0000313" key="2">
    <source>
        <dbReference type="Proteomes" id="UP000192491"/>
    </source>
</evidence>
<dbReference type="InterPro" id="IPR047783">
    <property type="entry name" value="ORF2/OrfX-like"/>
</dbReference>
<sequence>MEISILEASKRLKVGRSTIYKKIASGELSKTPSGKIDTSELFRVFGSSPKTVSQDVPNTPVDNFQDIEKHPLYKAQADKVRMLEEALNQACDREQWQRGQIERLTDTIKLLEAPRTPAPPTPPTQAERLKGFIDRVLGR</sequence>
<organism evidence="1 2">
    <name type="scientific">Thiothrix lacustris</name>
    <dbReference type="NCBI Taxonomy" id="525917"/>
    <lineage>
        <taxon>Bacteria</taxon>
        <taxon>Pseudomonadati</taxon>
        <taxon>Pseudomonadota</taxon>
        <taxon>Gammaproteobacteria</taxon>
        <taxon>Thiotrichales</taxon>
        <taxon>Thiotrichaceae</taxon>
        <taxon>Thiothrix</taxon>
    </lineage>
</organism>
<proteinExistence type="predicted"/>
<evidence type="ECO:0008006" key="3">
    <source>
        <dbReference type="Google" id="ProtNLM"/>
    </source>
</evidence>
<gene>
    <name evidence="1" type="ORF">BWK73_48995</name>
</gene>
<name>A0A1Y1Q9A0_9GAMM</name>
<comment type="caution">
    <text evidence="1">The sequence shown here is derived from an EMBL/GenBank/DDBJ whole genome shotgun (WGS) entry which is preliminary data.</text>
</comment>
<dbReference type="EMBL" id="MTEJ01000664">
    <property type="protein sequence ID" value="OQX00270.1"/>
    <property type="molecule type" value="Genomic_DNA"/>
</dbReference>
<evidence type="ECO:0000313" key="1">
    <source>
        <dbReference type="EMBL" id="OQX00270.1"/>
    </source>
</evidence>
<accession>A0A1Y1Q9A0</accession>
<protein>
    <recommendedName>
        <fullName evidence="3">Helix-turn-helix domain-containing protein</fullName>
    </recommendedName>
</protein>
<dbReference type="NCBIfam" id="NF038291">
    <property type="entry name" value="rep_pAB02_ORF2"/>
    <property type="match status" value="1"/>
</dbReference>